<dbReference type="PANTHER" id="PTHR31382">
    <property type="entry name" value="NA(+)/H(+) ANTIPORTER"/>
    <property type="match status" value="1"/>
</dbReference>
<accession>A0ABR3PLX9</accession>
<keyword evidence="3 6" id="KW-1133">Transmembrane helix</keyword>
<feature type="transmembrane region" description="Helical" evidence="6">
    <location>
        <begin position="12"/>
        <end position="31"/>
    </location>
</feature>
<dbReference type="RefSeq" id="XP_069203408.1">
    <property type="nucleotide sequence ID" value="XM_069347564.1"/>
</dbReference>
<name>A0ABR3PLX9_9PEZI</name>
<feature type="transmembrane region" description="Helical" evidence="6">
    <location>
        <begin position="43"/>
        <end position="59"/>
    </location>
</feature>
<evidence type="ECO:0000256" key="6">
    <source>
        <dbReference type="SAM" id="Phobius"/>
    </source>
</evidence>
<sequence length="499" mass="54781">MVWEQIEATPAHLTYLLLASFLLLYTLFARFIRNRLHLSEPPLALLVGIILGPVALGWLNPNSCKAQGCDDQPGNIVGGWGWGDDILMEITRVILGIQVFTIGVELPKFYAARHWRSVGMLLGPVMVFGWLISAAFIVLIFRTSFTTSLIIAACLTPTDPVLSSSILSNSQFSTRVPKRIKDMLSAESGCNDGISFPFLYAGLFALIKPTAGEALKNYFLITVLWQVAFGISIGVIIGTAFNRLLRIAERNAYVDQPGFIAFYLLLAVLSVGVGSTLGTDDFLVAFGAGYGFARDGWFRKKTKEAHLPAIVDLLLNSSLFIYLGTIIPWDAFYPSDITSEITPAKLFAFAVLVLLFRRIPAILLLYHWIPDIRTFREAMFCGHFGPMGLGGLFLAIEGRAMLETGSAEPLPHPPVFSPPYASRERATELIWPIVCFVVMCSTFVHGLSVLALSLGSHFRRKEEDRAPLLAAETEPLTGMVHDDGNGESEPETATEDESA</sequence>
<evidence type="ECO:0000259" key="7">
    <source>
        <dbReference type="Pfam" id="PF00999"/>
    </source>
</evidence>
<evidence type="ECO:0000256" key="5">
    <source>
        <dbReference type="SAM" id="MobiDB-lite"/>
    </source>
</evidence>
<dbReference type="EMBL" id="JBFMKM010000003">
    <property type="protein sequence ID" value="KAL1310559.1"/>
    <property type="molecule type" value="Genomic_DNA"/>
</dbReference>
<feature type="transmembrane region" description="Helical" evidence="6">
    <location>
        <begin position="193"/>
        <end position="211"/>
    </location>
</feature>
<dbReference type="Proteomes" id="UP001562354">
    <property type="component" value="Unassembled WGS sequence"/>
</dbReference>
<feature type="transmembrane region" description="Helical" evidence="6">
    <location>
        <begin position="378"/>
        <end position="396"/>
    </location>
</feature>
<dbReference type="InterPro" id="IPR038770">
    <property type="entry name" value="Na+/solute_symporter_sf"/>
</dbReference>
<proteinExistence type="predicted"/>
<dbReference type="GeneID" id="95974541"/>
<feature type="transmembrane region" description="Helical" evidence="6">
    <location>
        <begin position="118"/>
        <end position="141"/>
    </location>
</feature>
<keyword evidence="4 6" id="KW-0472">Membrane</keyword>
<evidence type="ECO:0000256" key="4">
    <source>
        <dbReference type="ARBA" id="ARBA00023136"/>
    </source>
</evidence>
<gene>
    <name evidence="8" type="ORF">AAFC00_000838</name>
</gene>
<reference evidence="8 9" key="1">
    <citation type="submission" date="2024-07" db="EMBL/GenBank/DDBJ databases">
        <title>Draft sequence of the Neodothiora populina.</title>
        <authorList>
            <person name="Drown D.D."/>
            <person name="Schuette U.S."/>
            <person name="Buechlein A.B."/>
            <person name="Rusch D.R."/>
            <person name="Winton L.W."/>
            <person name="Adams G.A."/>
        </authorList>
    </citation>
    <scope>NUCLEOTIDE SEQUENCE [LARGE SCALE GENOMIC DNA]</scope>
    <source>
        <strain evidence="8 9">CPC 39397</strain>
    </source>
</reference>
<dbReference type="Pfam" id="PF00999">
    <property type="entry name" value="Na_H_Exchanger"/>
    <property type="match status" value="1"/>
</dbReference>
<dbReference type="InterPro" id="IPR006153">
    <property type="entry name" value="Cation/H_exchanger_TM"/>
</dbReference>
<evidence type="ECO:0000256" key="2">
    <source>
        <dbReference type="ARBA" id="ARBA00022692"/>
    </source>
</evidence>
<keyword evidence="9" id="KW-1185">Reference proteome</keyword>
<feature type="transmembrane region" description="Helical" evidence="6">
    <location>
        <begin position="429"/>
        <end position="452"/>
    </location>
</feature>
<feature type="compositionally biased region" description="Acidic residues" evidence="5">
    <location>
        <begin position="485"/>
        <end position="499"/>
    </location>
</feature>
<keyword evidence="2 6" id="KW-0812">Transmembrane</keyword>
<protein>
    <recommendedName>
        <fullName evidence="7">Cation/H+ exchanger transmembrane domain-containing protein</fullName>
    </recommendedName>
</protein>
<evidence type="ECO:0000313" key="9">
    <source>
        <dbReference type="Proteomes" id="UP001562354"/>
    </source>
</evidence>
<feature type="transmembrane region" description="Helical" evidence="6">
    <location>
        <begin position="260"/>
        <end position="293"/>
    </location>
</feature>
<comment type="subcellular location">
    <subcellularLocation>
        <location evidence="1">Membrane</location>
        <topology evidence="1">Multi-pass membrane protein</topology>
    </subcellularLocation>
</comment>
<feature type="transmembrane region" description="Helical" evidence="6">
    <location>
        <begin position="305"/>
        <end position="327"/>
    </location>
</feature>
<evidence type="ECO:0000256" key="3">
    <source>
        <dbReference type="ARBA" id="ARBA00022989"/>
    </source>
</evidence>
<comment type="caution">
    <text evidence="8">The sequence shown here is derived from an EMBL/GenBank/DDBJ whole genome shotgun (WGS) entry which is preliminary data.</text>
</comment>
<feature type="domain" description="Cation/H+ exchanger transmembrane" evidence="7">
    <location>
        <begin position="25"/>
        <end position="449"/>
    </location>
</feature>
<dbReference type="PANTHER" id="PTHR31382:SF2">
    <property type="entry name" value="CATION_H+ EXCHANGER DOMAIN-CONTAINING PROTEIN"/>
    <property type="match status" value="1"/>
</dbReference>
<feature type="region of interest" description="Disordered" evidence="5">
    <location>
        <begin position="464"/>
        <end position="499"/>
    </location>
</feature>
<feature type="transmembrane region" description="Helical" evidence="6">
    <location>
        <begin position="218"/>
        <end position="240"/>
    </location>
</feature>
<evidence type="ECO:0000256" key="1">
    <source>
        <dbReference type="ARBA" id="ARBA00004141"/>
    </source>
</evidence>
<organism evidence="8 9">
    <name type="scientific">Neodothiora populina</name>
    <dbReference type="NCBI Taxonomy" id="2781224"/>
    <lineage>
        <taxon>Eukaryota</taxon>
        <taxon>Fungi</taxon>
        <taxon>Dikarya</taxon>
        <taxon>Ascomycota</taxon>
        <taxon>Pezizomycotina</taxon>
        <taxon>Dothideomycetes</taxon>
        <taxon>Dothideomycetidae</taxon>
        <taxon>Dothideales</taxon>
        <taxon>Dothioraceae</taxon>
        <taxon>Neodothiora</taxon>
    </lineage>
</organism>
<feature type="transmembrane region" description="Helical" evidence="6">
    <location>
        <begin position="347"/>
        <end position="366"/>
    </location>
</feature>
<dbReference type="Gene3D" id="1.20.1530.20">
    <property type="match status" value="1"/>
</dbReference>
<evidence type="ECO:0000313" key="8">
    <source>
        <dbReference type="EMBL" id="KAL1310559.1"/>
    </source>
</evidence>
<dbReference type="InterPro" id="IPR004712">
    <property type="entry name" value="Na+/H+_antiporter_fungi"/>
</dbReference>